<dbReference type="PANTHER" id="PTHR24074">
    <property type="entry name" value="CO-CHAPERONE PROTEIN DJLA"/>
    <property type="match status" value="1"/>
</dbReference>
<sequence length="399" mass="43376">KGDSLVQRAAQALRERALRPDGIVQRLSDRIAFPQLYKRYSENFLTHGEQFLKGDDELPLFAPGVWHAPLKWRPIPGPTTVSLSRATLTTTDTGTAMLRGFYGGSRGDVALLAGVSGATEKAPVGAGACGVGSTGHWTIDLAQHHWLELKLRTGTRRFEMVVQADGQWEGSTRLWRAIIPAAELPSPAAAAKSSAGGGVGRGAYGILGVAADASDAEIRDSYHTLVKKLHPDVAGGNEEQFKRVSRAYGLLSDVQRRKRYDELGASEDDADDDEALDDLGPWRSIKVPFTAFRDRGFYQRAEHISVVYLLLAGESTGPFALEIGEVKAGRCEKAHLDGAGQWGHVSCEQGHCECGYYNGLRTEAFDGPLKLQSNGRIRDGALEWGFAEHHLKEGEFHDG</sequence>
<dbReference type="EMBL" id="JWZX01002892">
    <property type="protein sequence ID" value="KOO26102.1"/>
    <property type="molecule type" value="Genomic_DNA"/>
</dbReference>
<keyword evidence="3" id="KW-1185">Reference proteome</keyword>
<evidence type="ECO:0000313" key="3">
    <source>
        <dbReference type="Proteomes" id="UP000037460"/>
    </source>
</evidence>
<proteinExistence type="predicted"/>
<evidence type="ECO:0000259" key="1">
    <source>
        <dbReference type="PROSITE" id="PS50076"/>
    </source>
</evidence>
<dbReference type="OrthoDB" id="445556at2759"/>
<gene>
    <name evidence="2" type="ORF">Ctob_004701</name>
</gene>
<dbReference type="Gene3D" id="1.10.287.110">
    <property type="entry name" value="DnaJ domain"/>
    <property type="match status" value="1"/>
</dbReference>
<accession>A0A0M0JIE8</accession>
<dbReference type="SMART" id="SM00271">
    <property type="entry name" value="DnaJ"/>
    <property type="match status" value="1"/>
</dbReference>
<reference evidence="3" key="1">
    <citation type="journal article" date="2015" name="PLoS Genet.">
        <title>Genome Sequence and Transcriptome Analyses of Chrysochromulina tobin: Metabolic Tools for Enhanced Algal Fitness in the Prominent Order Prymnesiales (Haptophyceae).</title>
        <authorList>
            <person name="Hovde B.T."/>
            <person name="Deodato C.R."/>
            <person name="Hunsperger H.M."/>
            <person name="Ryken S.A."/>
            <person name="Yost W."/>
            <person name="Jha R.K."/>
            <person name="Patterson J."/>
            <person name="Monnat R.J. Jr."/>
            <person name="Barlow S.B."/>
            <person name="Starkenburg S.R."/>
            <person name="Cattolico R.A."/>
        </authorList>
    </citation>
    <scope>NUCLEOTIDE SEQUENCE</scope>
    <source>
        <strain evidence="3">CCMP291</strain>
    </source>
</reference>
<dbReference type="InterPro" id="IPR050817">
    <property type="entry name" value="DjlA_DnaK_co-chaperone"/>
</dbReference>
<dbReference type="PROSITE" id="PS50076">
    <property type="entry name" value="DNAJ_2"/>
    <property type="match status" value="1"/>
</dbReference>
<comment type="caution">
    <text evidence="2">The sequence shown here is derived from an EMBL/GenBank/DDBJ whole genome shotgun (WGS) entry which is preliminary data.</text>
</comment>
<feature type="domain" description="J" evidence="1">
    <location>
        <begin position="202"/>
        <end position="264"/>
    </location>
</feature>
<dbReference type="Proteomes" id="UP000037460">
    <property type="component" value="Unassembled WGS sequence"/>
</dbReference>
<feature type="non-terminal residue" evidence="2">
    <location>
        <position position="1"/>
    </location>
</feature>
<dbReference type="SUPFAM" id="SSF46565">
    <property type="entry name" value="Chaperone J-domain"/>
    <property type="match status" value="1"/>
</dbReference>
<dbReference type="CDD" id="cd06257">
    <property type="entry name" value="DnaJ"/>
    <property type="match status" value="1"/>
</dbReference>
<organism evidence="2 3">
    <name type="scientific">Chrysochromulina tobinii</name>
    <dbReference type="NCBI Taxonomy" id="1460289"/>
    <lineage>
        <taxon>Eukaryota</taxon>
        <taxon>Haptista</taxon>
        <taxon>Haptophyta</taxon>
        <taxon>Prymnesiophyceae</taxon>
        <taxon>Prymnesiales</taxon>
        <taxon>Chrysochromulinaceae</taxon>
        <taxon>Chrysochromulina</taxon>
    </lineage>
</organism>
<dbReference type="AlphaFoldDB" id="A0A0M0JIE8"/>
<evidence type="ECO:0000313" key="2">
    <source>
        <dbReference type="EMBL" id="KOO26102.1"/>
    </source>
</evidence>
<name>A0A0M0JIE8_9EUKA</name>
<dbReference type="InterPro" id="IPR036869">
    <property type="entry name" value="J_dom_sf"/>
</dbReference>
<dbReference type="Pfam" id="PF00226">
    <property type="entry name" value="DnaJ"/>
    <property type="match status" value="1"/>
</dbReference>
<dbReference type="InterPro" id="IPR001623">
    <property type="entry name" value="DnaJ_domain"/>
</dbReference>
<dbReference type="PRINTS" id="PR00625">
    <property type="entry name" value="JDOMAIN"/>
</dbReference>
<protein>
    <submittedName>
        <fullName evidence="2">Chaperone protein</fullName>
    </submittedName>
</protein>